<name>A0A951UQ26_9CYAN</name>
<evidence type="ECO:0000313" key="2">
    <source>
        <dbReference type="EMBL" id="MBW4662197.1"/>
    </source>
</evidence>
<protein>
    <submittedName>
        <fullName evidence="2">Uncharacterized protein</fullName>
    </submittedName>
</protein>
<gene>
    <name evidence="2" type="ORF">KME15_26390</name>
</gene>
<feature type="compositionally biased region" description="Polar residues" evidence="1">
    <location>
        <begin position="60"/>
        <end position="79"/>
    </location>
</feature>
<sequence>MIRVLGLIAAVTIVIRFLSDGIFTIDVQRGADVLRDVGGYTLTGNSEGNEQRSGLRVPYNPSTGRVGNSGISSEGDTPLNSPPRVSTPR</sequence>
<organism evidence="2 3">
    <name type="scientific">Drouetiella hepatica Uher 2000/2452</name>
    <dbReference type="NCBI Taxonomy" id="904376"/>
    <lineage>
        <taxon>Bacteria</taxon>
        <taxon>Bacillati</taxon>
        <taxon>Cyanobacteriota</taxon>
        <taxon>Cyanophyceae</taxon>
        <taxon>Oculatellales</taxon>
        <taxon>Oculatellaceae</taxon>
        <taxon>Drouetiella</taxon>
    </lineage>
</organism>
<proteinExistence type="predicted"/>
<feature type="compositionally biased region" description="Polar residues" evidence="1">
    <location>
        <begin position="42"/>
        <end position="52"/>
    </location>
</feature>
<dbReference type="EMBL" id="JAHHHD010000062">
    <property type="protein sequence ID" value="MBW4662197.1"/>
    <property type="molecule type" value="Genomic_DNA"/>
</dbReference>
<evidence type="ECO:0000256" key="1">
    <source>
        <dbReference type="SAM" id="MobiDB-lite"/>
    </source>
</evidence>
<feature type="region of interest" description="Disordered" evidence="1">
    <location>
        <begin position="42"/>
        <end position="89"/>
    </location>
</feature>
<accession>A0A951UQ26</accession>
<comment type="caution">
    <text evidence="2">The sequence shown here is derived from an EMBL/GenBank/DDBJ whole genome shotgun (WGS) entry which is preliminary data.</text>
</comment>
<evidence type="ECO:0000313" key="3">
    <source>
        <dbReference type="Proteomes" id="UP000757435"/>
    </source>
</evidence>
<dbReference type="Proteomes" id="UP000757435">
    <property type="component" value="Unassembled WGS sequence"/>
</dbReference>
<dbReference type="AlphaFoldDB" id="A0A951UQ26"/>
<reference evidence="2" key="1">
    <citation type="submission" date="2021-05" db="EMBL/GenBank/DDBJ databases">
        <authorList>
            <person name="Pietrasiak N."/>
            <person name="Ward R."/>
            <person name="Stajich J.E."/>
            <person name="Kurbessoian T."/>
        </authorList>
    </citation>
    <scope>NUCLEOTIDE SEQUENCE</scope>
    <source>
        <strain evidence="2">UHER 2000/2452</strain>
    </source>
</reference>
<reference evidence="2" key="2">
    <citation type="journal article" date="2022" name="Microbiol. Resour. Announc.">
        <title>Metagenome Sequencing to Explore Phylogenomics of Terrestrial Cyanobacteria.</title>
        <authorList>
            <person name="Ward R.D."/>
            <person name="Stajich J.E."/>
            <person name="Johansen J.R."/>
            <person name="Huntemann M."/>
            <person name="Clum A."/>
            <person name="Foster B."/>
            <person name="Foster B."/>
            <person name="Roux S."/>
            <person name="Palaniappan K."/>
            <person name="Varghese N."/>
            <person name="Mukherjee S."/>
            <person name="Reddy T.B.K."/>
            <person name="Daum C."/>
            <person name="Copeland A."/>
            <person name="Chen I.A."/>
            <person name="Ivanova N.N."/>
            <person name="Kyrpides N.C."/>
            <person name="Shapiro N."/>
            <person name="Eloe-Fadrosh E.A."/>
            <person name="Pietrasiak N."/>
        </authorList>
    </citation>
    <scope>NUCLEOTIDE SEQUENCE</scope>
    <source>
        <strain evidence="2">UHER 2000/2452</strain>
    </source>
</reference>